<keyword evidence="1" id="KW-0732">Signal</keyword>
<dbReference type="Proteomes" id="UP001597201">
    <property type="component" value="Unassembled WGS sequence"/>
</dbReference>
<evidence type="ECO:0000259" key="2">
    <source>
        <dbReference type="Pfam" id="PF13568"/>
    </source>
</evidence>
<dbReference type="RefSeq" id="WP_377175950.1">
    <property type="nucleotide sequence ID" value="NZ_JBHTMY010000002.1"/>
</dbReference>
<feature type="signal peptide" evidence="1">
    <location>
        <begin position="1"/>
        <end position="21"/>
    </location>
</feature>
<feature type="chain" id="PRO_5045339715" evidence="1">
    <location>
        <begin position="22"/>
        <end position="259"/>
    </location>
</feature>
<dbReference type="SUPFAM" id="SSF56925">
    <property type="entry name" value="OMPA-like"/>
    <property type="match status" value="1"/>
</dbReference>
<protein>
    <submittedName>
        <fullName evidence="3">Porin family protein</fullName>
    </submittedName>
</protein>
<dbReference type="Pfam" id="PF13568">
    <property type="entry name" value="OMP_b-brl_2"/>
    <property type="match status" value="1"/>
</dbReference>
<gene>
    <name evidence="3" type="ORF">ACFQ39_02100</name>
</gene>
<organism evidence="3 4">
    <name type="scientific">Namhaeicola litoreus</name>
    <dbReference type="NCBI Taxonomy" id="1052145"/>
    <lineage>
        <taxon>Bacteria</taxon>
        <taxon>Pseudomonadati</taxon>
        <taxon>Bacteroidota</taxon>
        <taxon>Flavobacteriia</taxon>
        <taxon>Flavobacteriales</taxon>
        <taxon>Flavobacteriaceae</taxon>
        <taxon>Namhaeicola</taxon>
    </lineage>
</organism>
<proteinExistence type="predicted"/>
<reference evidence="4" key="1">
    <citation type="journal article" date="2019" name="Int. J. Syst. Evol. Microbiol.">
        <title>The Global Catalogue of Microorganisms (GCM) 10K type strain sequencing project: providing services to taxonomists for standard genome sequencing and annotation.</title>
        <authorList>
            <consortium name="The Broad Institute Genomics Platform"/>
            <consortium name="The Broad Institute Genome Sequencing Center for Infectious Disease"/>
            <person name="Wu L."/>
            <person name="Ma J."/>
        </authorList>
    </citation>
    <scope>NUCLEOTIDE SEQUENCE [LARGE SCALE GENOMIC DNA]</scope>
    <source>
        <strain evidence="4">CCUG 61485</strain>
    </source>
</reference>
<evidence type="ECO:0000313" key="4">
    <source>
        <dbReference type="Proteomes" id="UP001597201"/>
    </source>
</evidence>
<name>A0ABW3XXT4_9FLAO</name>
<keyword evidence="4" id="KW-1185">Reference proteome</keyword>
<dbReference type="EMBL" id="JBHTMY010000002">
    <property type="protein sequence ID" value="MFD1314393.1"/>
    <property type="molecule type" value="Genomic_DNA"/>
</dbReference>
<dbReference type="InterPro" id="IPR025665">
    <property type="entry name" value="Beta-barrel_OMP_2"/>
</dbReference>
<dbReference type="InterPro" id="IPR011250">
    <property type="entry name" value="OMP/PagP_B-barrel"/>
</dbReference>
<feature type="domain" description="Outer membrane protein beta-barrel" evidence="2">
    <location>
        <begin position="18"/>
        <end position="218"/>
    </location>
</feature>
<accession>A0ABW3XXT4</accession>
<evidence type="ECO:0000256" key="1">
    <source>
        <dbReference type="SAM" id="SignalP"/>
    </source>
</evidence>
<evidence type="ECO:0000313" key="3">
    <source>
        <dbReference type="EMBL" id="MFD1314393.1"/>
    </source>
</evidence>
<comment type="caution">
    <text evidence="3">The sequence shown here is derived from an EMBL/GenBank/DDBJ whole genome shotgun (WGS) entry which is preliminary data.</text>
</comment>
<dbReference type="Gene3D" id="2.40.160.20">
    <property type="match status" value="1"/>
</dbReference>
<sequence>MKKLFAIFGLLMLIQSGFAQKERILNLQTFDERKLHFGYYLGMNYNSYKINYLAEDDASIVIPPTASEFFVDIKESFGFNLGFVVDYRLHKNINLRFEPGLMSNSKELTFYNEDYLNYPAYDGTTNPVREVSSTFLHLPLLLKFSTDRLDNIRPYVIGGVSYDYNFSSNENNKDDNFAGEFRTTTSNFMYEVGIGMDFYFYFFKFSPSIRGVFAINNELVRDENRVFDTPAGPFAIEGPWTGPIDFFGTRGIYLNLTFE</sequence>